<dbReference type="InterPro" id="IPR013830">
    <property type="entry name" value="SGNH_hydro"/>
</dbReference>
<comment type="caution">
    <text evidence="2">The sequence shown here is derived from an EMBL/GenBank/DDBJ whole genome shotgun (WGS) entry which is preliminary data.</text>
</comment>
<accession>A0A9X3R928</accession>
<evidence type="ECO:0000313" key="3">
    <source>
        <dbReference type="Proteomes" id="UP001152172"/>
    </source>
</evidence>
<dbReference type="RefSeq" id="WP_269920521.1">
    <property type="nucleotide sequence ID" value="NZ_JAMKBI010000001.1"/>
</dbReference>
<keyword evidence="2" id="KW-0378">Hydrolase</keyword>
<dbReference type="Gene3D" id="3.40.50.720">
    <property type="entry name" value="NAD(P)-binding Rossmann-like Domain"/>
    <property type="match status" value="1"/>
</dbReference>
<feature type="domain" description="SGNH hydrolase-type esterase" evidence="1">
    <location>
        <begin position="35"/>
        <end position="197"/>
    </location>
</feature>
<dbReference type="GO" id="GO:0016787">
    <property type="term" value="F:hydrolase activity"/>
    <property type="evidence" value="ECO:0007669"/>
    <property type="project" value="UniProtKB-KW"/>
</dbReference>
<dbReference type="Gene3D" id="3.40.50.1110">
    <property type="entry name" value="SGNH hydrolase"/>
    <property type="match status" value="1"/>
</dbReference>
<dbReference type="PANTHER" id="PTHR30383">
    <property type="entry name" value="THIOESTERASE 1/PROTEASE 1/LYSOPHOSPHOLIPASE L1"/>
    <property type="match status" value="1"/>
</dbReference>
<evidence type="ECO:0000313" key="2">
    <source>
        <dbReference type="EMBL" id="MCZ8531827.1"/>
    </source>
</evidence>
<name>A0A9X3R928_9BACI</name>
<dbReference type="EMBL" id="JAMKBI010000001">
    <property type="protein sequence ID" value="MCZ8531827.1"/>
    <property type="molecule type" value="Genomic_DNA"/>
</dbReference>
<keyword evidence="3" id="KW-1185">Reference proteome</keyword>
<dbReference type="Proteomes" id="UP001152172">
    <property type="component" value="Unassembled WGS sequence"/>
</dbReference>
<gene>
    <name evidence="2" type="ORF">M9R61_00540</name>
</gene>
<dbReference type="InterPro" id="IPR051532">
    <property type="entry name" value="Ester_Hydrolysis_Enzymes"/>
</dbReference>
<proteinExistence type="predicted"/>
<dbReference type="Pfam" id="PF13472">
    <property type="entry name" value="Lipase_GDSL_2"/>
    <property type="match status" value="1"/>
</dbReference>
<dbReference type="SUPFAM" id="SSF52266">
    <property type="entry name" value="SGNH hydrolase"/>
    <property type="match status" value="1"/>
</dbReference>
<sequence>MKKVIILGDSLSLPRPMNFYKFNPFQDLTLGVEFNETYPFLLQMYLKDYYVINRAVRASTIKQIYMRDRSDHIFLTKPDVVILHVGIVDLWPRVELGGRSYLNEGEFSCYYIKLLKEIGIFPETKIICIGIVSTSEAMNDKYPGVQANINKFNNILKNICALNAQAVFIDASQIIPIELVNKYLMKDAHHLNPEGNDIIAKNIIEVIEGNDKINYHQFSDLQNEYIHLNIGTSPFNQVDFFNLDSILLNEKVIIYGAGELGKKIYSRLANKKVYIKAFIDNKIQGILYGIPITKLEECEKCELVDIDKIIIASFTFKDEMLSELDKLGISDDKIVTYVSDEKEVSIKKLYEMIEV</sequence>
<organism evidence="2 3">
    <name type="scientific">Psychrobacillus psychrodurans</name>
    <dbReference type="NCBI Taxonomy" id="126157"/>
    <lineage>
        <taxon>Bacteria</taxon>
        <taxon>Bacillati</taxon>
        <taxon>Bacillota</taxon>
        <taxon>Bacilli</taxon>
        <taxon>Bacillales</taxon>
        <taxon>Bacillaceae</taxon>
        <taxon>Psychrobacillus</taxon>
    </lineage>
</organism>
<dbReference type="CDD" id="cd00229">
    <property type="entry name" value="SGNH_hydrolase"/>
    <property type="match status" value="1"/>
</dbReference>
<evidence type="ECO:0000259" key="1">
    <source>
        <dbReference type="Pfam" id="PF13472"/>
    </source>
</evidence>
<dbReference type="AlphaFoldDB" id="A0A9X3R928"/>
<protein>
    <submittedName>
        <fullName evidence="2">SGNH/GDSL hydrolase family protein</fullName>
    </submittedName>
</protein>
<reference evidence="2" key="1">
    <citation type="submission" date="2022-05" db="EMBL/GenBank/DDBJ databases">
        <authorList>
            <person name="Colautti A."/>
            <person name="Iacumin L."/>
        </authorList>
    </citation>
    <scope>NUCLEOTIDE SEQUENCE</scope>
    <source>
        <strain evidence="2">DSM 30747</strain>
    </source>
</reference>
<dbReference type="InterPro" id="IPR036514">
    <property type="entry name" value="SGNH_hydro_sf"/>
</dbReference>